<evidence type="ECO:0000259" key="2">
    <source>
        <dbReference type="PROSITE" id="PS51352"/>
    </source>
</evidence>
<name>A0A2S7KY79_9FLAO</name>
<dbReference type="InterPro" id="IPR036249">
    <property type="entry name" value="Thioredoxin-like_sf"/>
</dbReference>
<dbReference type="InterPro" id="IPR012336">
    <property type="entry name" value="Thioredoxin-like_fold"/>
</dbReference>
<proteinExistence type="predicted"/>
<dbReference type="Proteomes" id="UP000239522">
    <property type="component" value="Unassembled WGS sequence"/>
</dbReference>
<comment type="caution">
    <text evidence="3">The sequence shown here is derived from an EMBL/GenBank/DDBJ whole genome shotgun (WGS) entry which is preliminary data.</text>
</comment>
<dbReference type="CDD" id="cd02966">
    <property type="entry name" value="TlpA_like_family"/>
    <property type="match status" value="1"/>
</dbReference>
<sequence length="454" mass="50554">MIKKILVPLFLFIAINSFSQSISMDFPAFAGKTYDFIIFQGSKQETVQQDSIPANGKFTLTIPKKYAPYNGMCRWLITGTAQGGGLDMAIPGHNFAVTCLSDTPDTNNIVYTGFDAVNELNSLNTQQQQIIEKFAVVSKASVLYAENKKLYTIFNKEKIKQKEAFENFNKQLKSNPSFNARFLPIVNLTNGIPPHLTANEDEKAAIYNQFITKDLNFNDLYVSGHWTAIIRDWVGYQSNSVQDIAQFVKDFKLISARITNPTQYTDFVGKLTYYLTTYGKDNYVDAIANAVVGSGKVNAYAGSLQVYIKAIMGKQAPDIVIKENVGSEKEVNLVNTLLKTDAFESKYTLLLFYQSDCGPCKKTIAALKEHCSNLVAKGIKIVALSADTDSQVFKDNAAAFPWKDTYCNLEGFNGINFKNYAVTGTPTMFVLDSKGILLKKIATIEQLLTWSEKL</sequence>
<dbReference type="AlphaFoldDB" id="A0A2S7KY79"/>
<feature type="chain" id="PRO_5015448346" description="Thioredoxin domain-containing protein" evidence="1">
    <location>
        <begin position="20"/>
        <end position="454"/>
    </location>
</feature>
<dbReference type="InterPro" id="IPR013766">
    <property type="entry name" value="Thioredoxin_domain"/>
</dbReference>
<dbReference type="Pfam" id="PF13905">
    <property type="entry name" value="Thioredoxin_8"/>
    <property type="match status" value="1"/>
</dbReference>
<dbReference type="SUPFAM" id="SSF52833">
    <property type="entry name" value="Thioredoxin-like"/>
    <property type="match status" value="1"/>
</dbReference>
<dbReference type="PROSITE" id="PS51352">
    <property type="entry name" value="THIOREDOXIN_2"/>
    <property type="match status" value="1"/>
</dbReference>
<dbReference type="InterPro" id="IPR050553">
    <property type="entry name" value="Thioredoxin_ResA/DsbE_sf"/>
</dbReference>
<dbReference type="PANTHER" id="PTHR42852">
    <property type="entry name" value="THIOL:DISULFIDE INTERCHANGE PROTEIN DSBE"/>
    <property type="match status" value="1"/>
</dbReference>
<dbReference type="Gene3D" id="3.40.30.10">
    <property type="entry name" value="Glutaredoxin"/>
    <property type="match status" value="1"/>
</dbReference>
<dbReference type="RefSeq" id="WP_104809780.1">
    <property type="nucleotide sequence ID" value="NZ_MQUA01000013.1"/>
</dbReference>
<accession>A0A2S7KY79</accession>
<feature type="signal peptide" evidence="1">
    <location>
        <begin position="1"/>
        <end position="19"/>
    </location>
</feature>
<protein>
    <recommendedName>
        <fullName evidence="2">Thioredoxin domain-containing protein</fullName>
    </recommendedName>
</protein>
<dbReference type="EMBL" id="MQUA01000013">
    <property type="protein sequence ID" value="PQB07571.1"/>
    <property type="molecule type" value="Genomic_DNA"/>
</dbReference>
<evidence type="ECO:0000313" key="3">
    <source>
        <dbReference type="EMBL" id="PQB07571.1"/>
    </source>
</evidence>
<reference evidence="3 4" key="1">
    <citation type="submission" date="2016-11" db="EMBL/GenBank/DDBJ databases">
        <title>Trade-off between light-utilization and light-protection in marine flavobacteria.</title>
        <authorList>
            <person name="Kumagai Y."/>
        </authorList>
    </citation>
    <scope>NUCLEOTIDE SEQUENCE [LARGE SCALE GENOMIC DNA]</scope>
    <source>
        <strain evidence="3 4">ATCC 700397</strain>
    </source>
</reference>
<evidence type="ECO:0000256" key="1">
    <source>
        <dbReference type="SAM" id="SignalP"/>
    </source>
</evidence>
<evidence type="ECO:0000313" key="4">
    <source>
        <dbReference type="Proteomes" id="UP000239522"/>
    </source>
</evidence>
<keyword evidence="1" id="KW-0732">Signal</keyword>
<gene>
    <name evidence="3" type="ORF">BST83_10670</name>
</gene>
<dbReference type="PANTHER" id="PTHR42852:SF13">
    <property type="entry name" value="PROTEIN DIPZ"/>
    <property type="match status" value="1"/>
</dbReference>
<feature type="domain" description="Thioredoxin" evidence="2">
    <location>
        <begin position="310"/>
        <end position="454"/>
    </location>
</feature>
<keyword evidence="4" id="KW-1185">Reference proteome</keyword>
<organism evidence="3 4">
    <name type="scientific">Polaribacter filamentus</name>
    <dbReference type="NCBI Taxonomy" id="53483"/>
    <lineage>
        <taxon>Bacteria</taxon>
        <taxon>Pseudomonadati</taxon>
        <taxon>Bacteroidota</taxon>
        <taxon>Flavobacteriia</taxon>
        <taxon>Flavobacteriales</taxon>
        <taxon>Flavobacteriaceae</taxon>
    </lineage>
</organism>
<dbReference type="OrthoDB" id="997845at2"/>